<dbReference type="InterPro" id="IPR025349">
    <property type="entry name" value="DUF4253"/>
</dbReference>
<sequence>MDKYQSLREAGTDAANYDLETDDIIARLKLWDTSYGIELSDVTFDAVVVTFKSLPADLTALSAEIYEFCPDTIDQHFGCIADMIEMAEEVGQEIPADLRQLLEGVDLTDENYGLELLQRSLCNSKTVALWWD</sequence>
<gene>
    <name evidence="2" type="ORF">DO97_11375</name>
</gene>
<proteinExistence type="predicted"/>
<dbReference type="EMBL" id="JJML01000033">
    <property type="protein sequence ID" value="KGF72230.1"/>
    <property type="molecule type" value="Genomic_DNA"/>
</dbReference>
<accession>A0A098TI24</accession>
<dbReference type="Pfam" id="PF14062">
    <property type="entry name" value="DUF4253"/>
    <property type="match status" value="1"/>
</dbReference>
<protein>
    <recommendedName>
        <fullName evidence="1">DUF4253 domain-containing protein</fullName>
    </recommendedName>
</protein>
<feature type="domain" description="DUF4253" evidence="1">
    <location>
        <begin position="3"/>
        <end position="132"/>
    </location>
</feature>
<dbReference type="OrthoDB" id="4827574at2"/>
<organism evidence="2 3">
    <name type="scientific">Neosynechococcus sphagnicola sy1</name>
    <dbReference type="NCBI Taxonomy" id="1497020"/>
    <lineage>
        <taxon>Bacteria</taxon>
        <taxon>Bacillati</taxon>
        <taxon>Cyanobacteriota</taxon>
        <taxon>Cyanophyceae</taxon>
        <taxon>Neosynechococcales</taxon>
        <taxon>Neosynechococcaceae</taxon>
        <taxon>Neosynechococcus</taxon>
    </lineage>
</organism>
<reference evidence="2 3" key="1">
    <citation type="journal article" date="2014" name="Mol. Ecol.">
        <title>Evolution of Synechococcus.</title>
        <authorList>
            <person name="Dvorak P."/>
            <person name="Casamatta D."/>
            <person name="Hasler P."/>
            <person name="Poulickova A."/>
            <person name="Ondrej V."/>
            <person name="Sanges R."/>
        </authorList>
    </citation>
    <scope>NUCLEOTIDE SEQUENCE [LARGE SCALE GENOMIC DNA]</scope>
    <source>
        <strain evidence="2 3">CAUP A 1101</strain>
    </source>
</reference>
<name>A0A098TI24_9CYAN</name>
<evidence type="ECO:0000313" key="3">
    <source>
        <dbReference type="Proteomes" id="UP000030170"/>
    </source>
</evidence>
<dbReference type="RefSeq" id="WP_036534478.1">
    <property type="nucleotide sequence ID" value="NZ_JJML01000033.1"/>
</dbReference>
<comment type="caution">
    <text evidence="2">The sequence shown here is derived from an EMBL/GenBank/DDBJ whole genome shotgun (WGS) entry which is preliminary data.</text>
</comment>
<dbReference type="Proteomes" id="UP000030170">
    <property type="component" value="Unassembled WGS sequence"/>
</dbReference>
<evidence type="ECO:0000313" key="2">
    <source>
        <dbReference type="EMBL" id="KGF72230.1"/>
    </source>
</evidence>
<dbReference type="AlphaFoldDB" id="A0A098TI24"/>
<keyword evidence="3" id="KW-1185">Reference proteome</keyword>
<evidence type="ECO:0000259" key="1">
    <source>
        <dbReference type="Pfam" id="PF14062"/>
    </source>
</evidence>